<dbReference type="InParanoid" id="M0D0S2"/>
<dbReference type="eggNOG" id="arCOG10604">
    <property type="taxonomic scope" value="Archaea"/>
</dbReference>
<dbReference type="RefSeq" id="WP_008387812.1">
    <property type="nucleotide sequence ID" value="NZ_AOIV01000035.1"/>
</dbReference>
<gene>
    <name evidence="1" type="ORF">C474_14024</name>
</gene>
<name>M0D0S2_HALPD</name>
<protein>
    <submittedName>
        <fullName evidence="1">Uncharacterized protein</fullName>
    </submittedName>
</protein>
<keyword evidence="2" id="KW-1185">Reference proteome</keyword>
<reference evidence="1 2" key="1">
    <citation type="journal article" date="2014" name="PLoS Genet.">
        <title>Phylogenetically driven sequencing of extremely halophilic archaea reveals strategies for static and dynamic osmo-response.</title>
        <authorList>
            <person name="Becker E.A."/>
            <person name="Seitzer P.M."/>
            <person name="Tritt A."/>
            <person name="Larsen D."/>
            <person name="Krusor M."/>
            <person name="Yao A.I."/>
            <person name="Wu D."/>
            <person name="Madern D."/>
            <person name="Eisen J.A."/>
            <person name="Darling A.E."/>
            <person name="Facciotti M.T."/>
        </authorList>
    </citation>
    <scope>NUCLEOTIDE SEQUENCE [LARGE SCALE GENOMIC DNA]</scope>
    <source>
        <strain evidence="1 2">JCM 14848</strain>
    </source>
</reference>
<dbReference type="Proteomes" id="UP000011513">
    <property type="component" value="Unassembled WGS sequence"/>
</dbReference>
<dbReference type="AlphaFoldDB" id="M0D0S2"/>
<organism evidence="1 2">
    <name type="scientific">Halogeometricum pallidum JCM 14848</name>
    <dbReference type="NCBI Taxonomy" id="1227487"/>
    <lineage>
        <taxon>Archaea</taxon>
        <taxon>Methanobacteriati</taxon>
        <taxon>Methanobacteriota</taxon>
        <taxon>Stenosarchaea group</taxon>
        <taxon>Halobacteria</taxon>
        <taxon>Halobacteriales</taxon>
        <taxon>Haloferacaceae</taxon>
        <taxon>Halogeometricum</taxon>
    </lineage>
</organism>
<dbReference type="SUPFAM" id="SSF51735">
    <property type="entry name" value="NAD(P)-binding Rossmann-fold domains"/>
    <property type="match status" value="1"/>
</dbReference>
<dbReference type="InterPro" id="IPR036291">
    <property type="entry name" value="NAD(P)-bd_dom_sf"/>
</dbReference>
<evidence type="ECO:0000313" key="1">
    <source>
        <dbReference type="EMBL" id="ELZ29025.1"/>
    </source>
</evidence>
<dbReference type="EMBL" id="AOIV01000035">
    <property type="protein sequence ID" value="ELZ29025.1"/>
    <property type="molecule type" value="Genomic_DNA"/>
</dbReference>
<dbReference type="OrthoDB" id="351287at2157"/>
<sequence length="180" mass="19835">MQAHIFTEGSNTTAENRNRPVKEYYEGLFGMVAGLHDELAEFTDAHLHVLSETYGVIGGEEILSAVSDERQEPMRRSEMVEQAKTELLEAADDADVLVVMLSTDIFQNTAGKVWNDLVNAAKPGSIWCLSASRSSLDALEFDALEAKGCTVLTYQRVGVARIGTETREELLEAVRQKAVK</sequence>
<comment type="caution">
    <text evidence="1">The sequence shown here is derived from an EMBL/GenBank/DDBJ whole genome shotgun (WGS) entry which is preliminary data.</text>
</comment>
<evidence type="ECO:0000313" key="2">
    <source>
        <dbReference type="Proteomes" id="UP000011513"/>
    </source>
</evidence>
<proteinExistence type="predicted"/>
<accession>M0D0S2</accession>